<dbReference type="Proteomes" id="UP001158576">
    <property type="component" value="Chromosome 1"/>
</dbReference>
<sequence length="147" mass="17432">MPVFDNLEVAPRILYLFLISVIGSVCAHLIITRTLWYYDGRNEIVKSFCTRRSRFAYNLARFFQIFKTDNYEIPKLIRLKADPVKNQDIKDYKMKKKHYNAAWQFYGKMIANLWGVILTVGILTSTIWILIDIRLESDRVTEEIMNE</sequence>
<feature type="transmembrane region" description="Helical" evidence="1">
    <location>
        <begin position="12"/>
        <end position="31"/>
    </location>
</feature>
<keyword evidence="3" id="KW-1185">Reference proteome</keyword>
<organism evidence="2 3">
    <name type="scientific">Oikopleura dioica</name>
    <name type="common">Tunicate</name>
    <dbReference type="NCBI Taxonomy" id="34765"/>
    <lineage>
        <taxon>Eukaryota</taxon>
        <taxon>Metazoa</taxon>
        <taxon>Chordata</taxon>
        <taxon>Tunicata</taxon>
        <taxon>Appendicularia</taxon>
        <taxon>Copelata</taxon>
        <taxon>Oikopleuridae</taxon>
        <taxon>Oikopleura</taxon>
    </lineage>
</organism>
<protein>
    <submittedName>
        <fullName evidence="2">Oidioi.mRNA.OKI2018_I69.chr1.g101.t1.cds</fullName>
    </submittedName>
</protein>
<gene>
    <name evidence="2" type="ORF">OKIOD_LOCUS8866</name>
</gene>
<evidence type="ECO:0000256" key="1">
    <source>
        <dbReference type="SAM" id="Phobius"/>
    </source>
</evidence>
<proteinExistence type="predicted"/>
<accession>A0ABN7SR20</accession>
<evidence type="ECO:0000313" key="2">
    <source>
        <dbReference type="EMBL" id="CAG5102011.1"/>
    </source>
</evidence>
<evidence type="ECO:0000313" key="3">
    <source>
        <dbReference type="Proteomes" id="UP001158576"/>
    </source>
</evidence>
<reference evidence="2 3" key="1">
    <citation type="submission" date="2021-04" db="EMBL/GenBank/DDBJ databases">
        <authorList>
            <person name="Bliznina A."/>
        </authorList>
    </citation>
    <scope>NUCLEOTIDE SEQUENCE [LARGE SCALE GENOMIC DNA]</scope>
</reference>
<dbReference type="EMBL" id="OU015566">
    <property type="protein sequence ID" value="CAG5102011.1"/>
    <property type="molecule type" value="Genomic_DNA"/>
</dbReference>
<feature type="transmembrane region" description="Helical" evidence="1">
    <location>
        <begin position="105"/>
        <end position="131"/>
    </location>
</feature>
<keyword evidence="1" id="KW-1133">Transmembrane helix</keyword>
<keyword evidence="1" id="KW-0472">Membrane</keyword>
<keyword evidence="1" id="KW-0812">Transmembrane</keyword>
<name>A0ABN7SR20_OIKDI</name>